<keyword evidence="4" id="KW-0732">Signal</keyword>
<dbReference type="Gene3D" id="1.20.90.10">
    <property type="entry name" value="Phospholipase A2 domain"/>
    <property type="match status" value="1"/>
</dbReference>
<feature type="chain" id="PRO_5044730178" evidence="4">
    <location>
        <begin position="26"/>
        <end position="463"/>
    </location>
</feature>
<evidence type="ECO:0000256" key="2">
    <source>
        <dbReference type="ARBA" id="ARBA00022525"/>
    </source>
</evidence>
<feature type="compositionally biased region" description="Polar residues" evidence="3">
    <location>
        <begin position="393"/>
        <end position="427"/>
    </location>
</feature>
<evidence type="ECO:0000259" key="5">
    <source>
        <dbReference type="SMART" id="SM00085"/>
    </source>
</evidence>
<dbReference type="PhylomeDB" id="E7F718"/>
<dbReference type="Proteomes" id="UP000000437">
    <property type="component" value="Chromosome 7"/>
</dbReference>
<dbReference type="KEGG" id="dre:101885160"/>
<reference evidence="8" key="3">
    <citation type="submission" date="2025-04" db="UniProtKB">
        <authorList>
            <consortium name="RefSeq"/>
        </authorList>
    </citation>
    <scope>IDENTIFICATION</scope>
    <source>
        <strain evidence="8">Tuebingen</strain>
    </source>
</reference>
<organism evidence="6">
    <name type="scientific">Danio rerio</name>
    <name type="common">Zebrafish</name>
    <name type="synonym">Brachydanio rerio</name>
    <dbReference type="NCBI Taxonomy" id="7955"/>
    <lineage>
        <taxon>Eukaryota</taxon>
        <taxon>Metazoa</taxon>
        <taxon>Chordata</taxon>
        <taxon>Craniata</taxon>
        <taxon>Vertebrata</taxon>
        <taxon>Euteleostomi</taxon>
        <taxon>Actinopterygii</taxon>
        <taxon>Neopterygii</taxon>
        <taxon>Teleostei</taxon>
        <taxon>Ostariophysi</taxon>
        <taxon>Cypriniformes</taxon>
        <taxon>Danionidae</taxon>
        <taxon>Danioninae</taxon>
        <taxon>Danio</taxon>
    </lineage>
</organism>
<dbReference type="GO" id="GO:0050482">
    <property type="term" value="P:arachidonate secretion"/>
    <property type="evidence" value="ECO:0007669"/>
    <property type="project" value="InterPro"/>
</dbReference>
<evidence type="ECO:0000313" key="8">
    <source>
        <dbReference type="RefSeq" id="XP_005169114.1"/>
    </source>
</evidence>
<feature type="compositionally biased region" description="Basic and acidic residues" evidence="3">
    <location>
        <begin position="439"/>
        <end position="463"/>
    </location>
</feature>
<dbReference type="CDD" id="cd04704">
    <property type="entry name" value="PLA2_bee_venom_like"/>
    <property type="match status" value="1"/>
</dbReference>
<feature type="signal peptide" evidence="4">
    <location>
        <begin position="1"/>
        <end position="25"/>
    </location>
</feature>
<dbReference type="Pfam" id="PF05826">
    <property type="entry name" value="Phospholip_A2_2"/>
    <property type="match status" value="1"/>
</dbReference>
<accession>A0A8M2BGC8</accession>
<dbReference type="SMR" id="E7F718"/>
<dbReference type="eggNOG" id="ENOG502QTYI">
    <property type="taxonomic scope" value="Eukaryota"/>
</dbReference>
<dbReference type="HOGENOM" id="CLU_590454_0_0_1"/>
<comment type="subcellular location">
    <subcellularLocation>
        <location evidence="1">Secreted</location>
    </subcellularLocation>
</comment>
<feature type="region of interest" description="Disordered" evidence="3">
    <location>
        <begin position="367"/>
        <end position="463"/>
    </location>
</feature>
<keyword evidence="2" id="KW-0964">Secreted</keyword>
<dbReference type="GO" id="GO:0004623">
    <property type="term" value="F:phospholipase A2 activity"/>
    <property type="evidence" value="ECO:0007669"/>
    <property type="project" value="InterPro"/>
</dbReference>
<dbReference type="Ensembl" id="ENSDART00000167827.2">
    <property type="protein sequence ID" value="ENSDARP00000140790.1"/>
    <property type="gene ID" value="ENSDARG00000098989.2"/>
</dbReference>
<feature type="domain" description="Phospholipase A2-like central" evidence="5">
    <location>
        <begin position="134"/>
        <end position="265"/>
    </location>
</feature>
<evidence type="ECO:0000313" key="7">
    <source>
        <dbReference type="Proteomes" id="UP000000437"/>
    </source>
</evidence>
<dbReference type="RefSeq" id="XP_005169114.1">
    <property type="nucleotide sequence ID" value="XM_005169057.5"/>
</dbReference>
<dbReference type="PROSITE" id="PS00118">
    <property type="entry name" value="PA2_HIS"/>
    <property type="match status" value="1"/>
</dbReference>
<dbReference type="OMA" id="HEERIIW"/>
<dbReference type="InterPro" id="IPR016090">
    <property type="entry name" value="PLA2-like_dom"/>
</dbReference>
<dbReference type="Bgee" id="ENSDARG00000098989">
    <property type="expression patterns" value="Expressed in muscle tissue and 8 other cell types or tissues"/>
</dbReference>
<proteinExistence type="predicted"/>
<protein>
    <submittedName>
        <fullName evidence="6 8">Group 3 secretory phospholipase A2</fullName>
    </submittedName>
</protein>
<dbReference type="GO" id="GO:0005576">
    <property type="term" value="C:extracellular region"/>
    <property type="evidence" value="ECO:0007669"/>
    <property type="project" value="UniProtKB-SubCell"/>
</dbReference>
<dbReference type="OrthoDB" id="10059604at2759"/>
<evidence type="ECO:0000256" key="3">
    <source>
        <dbReference type="SAM" id="MobiDB-lite"/>
    </source>
</evidence>
<feature type="compositionally biased region" description="Basic residues" evidence="3">
    <location>
        <begin position="377"/>
        <end position="388"/>
    </location>
</feature>
<reference evidence="6 7" key="1">
    <citation type="journal article" date="2013" name="Nature">
        <title>The zebrafish reference genome sequence and its relationship to the human genome.</title>
        <authorList>
            <consortium name="Genome Reference Consortium Zebrafish"/>
            <person name="Howe K."/>
            <person name="Clark M.D."/>
            <person name="Torroja C.F."/>
            <person name="Torrance J."/>
            <person name="Berthelot C."/>
            <person name="Muffato M."/>
            <person name="Collins J.E."/>
            <person name="Humphray S."/>
            <person name="McLaren K."/>
            <person name="Matthews L."/>
            <person name="McLaren S."/>
            <person name="Sealy I."/>
            <person name="Caccamo M."/>
            <person name="Churcher C."/>
            <person name="Scott C."/>
            <person name="Barrett J.C."/>
            <person name="Koch R."/>
            <person name="Rauch G.J."/>
            <person name="White S."/>
            <person name="Chow W."/>
            <person name="Kilian B."/>
            <person name="Quintais L.T."/>
            <person name="Guerra-Assuncao J.A."/>
            <person name="Zhou Y."/>
            <person name="Gu Y."/>
            <person name="Yen J."/>
            <person name="Vogel J.H."/>
            <person name="Eyre T."/>
            <person name="Redmond S."/>
            <person name="Banerjee R."/>
            <person name="Chi J."/>
            <person name="Fu B."/>
            <person name="Langley E."/>
            <person name="Maguire S.F."/>
            <person name="Laird G.K."/>
            <person name="Lloyd D."/>
            <person name="Kenyon E."/>
            <person name="Donaldson S."/>
            <person name="Sehra H."/>
            <person name="Almeida-King J."/>
            <person name="Loveland J."/>
            <person name="Trevanion S."/>
            <person name="Jones M."/>
            <person name="Quail M."/>
            <person name="Willey D."/>
            <person name="Hunt A."/>
            <person name="Burton J."/>
            <person name="Sims S."/>
            <person name="McLay K."/>
            <person name="Plumb B."/>
            <person name="Davis J."/>
            <person name="Clee C."/>
            <person name="Oliver K."/>
            <person name="Clark R."/>
            <person name="Riddle C."/>
            <person name="Elliot D."/>
            <person name="Eliott D."/>
            <person name="Threadgold G."/>
            <person name="Harden G."/>
            <person name="Ware D."/>
            <person name="Begum S."/>
            <person name="Mortimore B."/>
            <person name="Mortimer B."/>
            <person name="Kerry G."/>
            <person name="Heath P."/>
            <person name="Phillimore B."/>
            <person name="Tracey A."/>
            <person name="Corby N."/>
            <person name="Dunn M."/>
            <person name="Johnson C."/>
            <person name="Wood J."/>
            <person name="Clark S."/>
            <person name="Pelan S."/>
            <person name="Griffiths G."/>
            <person name="Smith M."/>
            <person name="Glithero R."/>
            <person name="Howden P."/>
            <person name="Barker N."/>
            <person name="Lloyd C."/>
            <person name="Stevens C."/>
            <person name="Harley J."/>
            <person name="Holt K."/>
            <person name="Panagiotidis G."/>
            <person name="Lovell J."/>
            <person name="Beasley H."/>
            <person name="Henderson C."/>
            <person name="Gordon D."/>
            <person name="Auger K."/>
            <person name="Wright D."/>
            <person name="Collins J."/>
            <person name="Raisen C."/>
            <person name="Dyer L."/>
            <person name="Leung K."/>
            <person name="Robertson L."/>
            <person name="Ambridge K."/>
            <person name="Leongamornlert D."/>
            <person name="McGuire S."/>
            <person name="Gilderthorp R."/>
            <person name="Griffiths C."/>
            <person name="Manthravadi D."/>
            <person name="Nichol S."/>
            <person name="Barker G."/>
            <person name="Whitehead S."/>
            <person name="Kay M."/>
            <person name="Brown J."/>
            <person name="Murnane C."/>
            <person name="Gray E."/>
            <person name="Humphries M."/>
            <person name="Sycamore N."/>
            <person name="Barker D."/>
            <person name="Saunders D."/>
            <person name="Wallis J."/>
            <person name="Babbage A."/>
            <person name="Hammond S."/>
            <person name="Mashreghi-Mohammadi M."/>
            <person name="Barr L."/>
            <person name="Martin S."/>
            <person name="Wray P."/>
            <person name="Ellington A."/>
            <person name="Matthews N."/>
            <person name="Ellwood M."/>
            <person name="Woodmansey R."/>
            <person name="Clark G."/>
            <person name="Cooper J."/>
            <person name="Cooper J."/>
            <person name="Tromans A."/>
            <person name="Grafham D."/>
            <person name="Skuce C."/>
            <person name="Pandian R."/>
            <person name="Andrews R."/>
            <person name="Harrison E."/>
            <person name="Kimberley A."/>
            <person name="Garnett J."/>
            <person name="Fosker N."/>
            <person name="Hall R."/>
            <person name="Garner P."/>
            <person name="Kelly D."/>
            <person name="Bird C."/>
            <person name="Palmer S."/>
            <person name="Gehring I."/>
            <person name="Berger A."/>
            <person name="Dooley C.M."/>
            <person name="Ersan-Urun Z."/>
            <person name="Eser C."/>
            <person name="Geiger H."/>
            <person name="Geisler M."/>
            <person name="Karotki L."/>
            <person name="Kirn A."/>
            <person name="Konantz J."/>
            <person name="Konantz M."/>
            <person name="Oberlander M."/>
            <person name="Rudolph-Geiger S."/>
            <person name="Teucke M."/>
            <person name="Lanz C."/>
            <person name="Raddatz G."/>
            <person name="Osoegawa K."/>
            <person name="Zhu B."/>
            <person name="Rapp A."/>
            <person name="Widaa S."/>
            <person name="Langford C."/>
            <person name="Yang F."/>
            <person name="Schuster S.C."/>
            <person name="Carter N.P."/>
            <person name="Harrow J."/>
            <person name="Ning Z."/>
            <person name="Herrero J."/>
            <person name="Searle S.M."/>
            <person name="Enright A."/>
            <person name="Geisler R."/>
            <person name="Plasterk R.H."/>
            <person name="Lee C."/>
            <person name="Westerfield M."/>
            <person name="de Jong P.J."/>
            <person name="Zon L.I."/>
            <person name="Postlethwait J.H."/>
            <person name="Nusslein-Volhard C."/>
            <person name="Hubbard T.J."/>
            <person name="Roest Crollius H."/>
            <person name="Rogers J."/>
            <person name="Stemple D.L."/>
        </authorList>
    </citation>
    <scope>NUCLEOTIDE SEQUENCE [LARGE SCALE GENOMIC DNA]</scope>
    <source>
        <strain evidence="6">Tuebingen</strain>
    </source>
</reference>
<evidence type="ECO:0000256" key="1">
    <source>
        <dbReference type="ARBA" id="ARBA00004613"/>
    </source>
</evidence>
<dbReference type="InterPro" id="IPR036444">
    <property type="entry name" value="PLipase_A2_dom_sf"/>
</dbReference>
<dbReference type="STRING" id="7955.ENSDARP00000140790"/>
<evidence type="ECO:0000313" key="6">
    <source>
        <dbReference type="Ensembl" id="ENSDARP00000140790"/>
    </source>
</evidence>
<name>E7F718_DANRE</name>
<dbReference type="SMART" id="SM00085">
    <property type="entry name" value="PA2c"/>
    <property type="match status" value="1"/>
</dbReference>
<sequence length="463" mass="53852">MSLQDAGLRSLILIFNLVVFSCCDASTFNKPAPFCLLMKTENSSSQVSFLIRSQDASLLFYWSKWTPDQRVKECFISRDVSQIQRYLSFCHEERIIWDSDGKFSRYNLTALLEDDGLCQINLNINSSLTLREENAKQNQQMDSRVKIRSKRAWVLPGTLWCGRGTNANDYEQLGMFEHADRCCREHDHCEHIIRSFSVNFGVFNPTFFTVSHCDCDHRFKQCLLGGNDTISNMVGYSFFNVLKIRCFEFIQRRQCTQYNWLGLCTMVKLAPVAIMKDSTPYNSTNQTNETSATFDLSCNKVPIKLTHSGEPKTSKRERSRLRKKQKICYKKEKKFQSQNQVNQFKELKNLHRNKHKKGRNRVQLNSLSTFTLAPQRKTPKKMNMRRQKLKMETTVQKTPKASGSALTSEKTKSTISQSKQMQASKSGAKTLRNKRKRAESKIKKSKNREEKHHRNQKQEHNKI</sequence>
<dbReference type="InterPro" id="IPR033113">
    <property type="entry name" value="PLA2_histidine"/>
</dbReference>
<dbReference type="SUPFAM" id="SSF48619">
    <property type="entry name" value="Phospholipase A2, PLA2"/>
    <property type="match status" value="1"/>
</dbReference>
<dbReference type="PaxDb" id="7955-ENSDARP00000103735"/>
<dbReference type="AlphaFoldDB" id="E7F718"/>
<dbReference type="EMBL" id="CU459012">
    <property type="status" value="NOT_ANNOTATED_CDS"/>
    <property type="molecule type" value="Genomic_DNA"/>
</dbReference>
<reference evidence="6" key="2">
    <citation type="submission" date="2015-06" db="UniProtKB">
        <authorList>
            <consortium name="Ensembl"/>
        </authorList>
    </citation>
    <scope>IDENTIFICATION</scope>
    <source>
        <strain evidence="6">Tuebingen</strain>
    </source>
</reference>
<dbReference type="PANTHER" id="PTHR12253">
    <property type="entry name" value="RH14732P"/>
    <property type="match status" value="1"/>
</dbReference>
<dbReference type="GO" id="GO:0006644">
    <property type="term" value="P:phospholipid metabolic process"/>
    <property type="evidence" value="ECO:0007669"/>
    <property type="project" value="InterPro"/>
</dbReference>
<keyword evidence="7" id="KW-1185">Reference proteome</keyword>
<gene>
    <name evidence="6 8" type="primary">LOC101885160</name>
</gene>
<accession>E7F718</accession>
<evidence type="ECO:0000256" key="4">
    <source>
        <dbReference type="SAM" id="SignalP"/>
    </source>
</evidence>
<dbReference type="GeneTree" id="ENSGT00940000165179"/>
<dbReference type="GeneID" id="101885160"/>